<evidence type="ECO:0000256" key="1">
    <source>
        <dbReference type="SAM" id="MobiDB-lite"/>
    </source>
</evidence>
<protein>
    <submittedName>
        <fullName evidence="2">Uncharacterized protein</fullName>
    </submittedName>
</protein>
<evidence type="ECO:0000313" key="2">
    <source>
        <dbReference type="EMBL" id="CAE8688396.1"/>
    </source>
</evidence>
<sequence>MAKGGAKPKSKAVKRAIAETKRPIKEAETLLAAQAEAEPAKKRRQLGRRASDEQVERSIQQNLGDLPRTVIESKKIGGLLLRERIKRDRHLAKTKTSGGRLGAVYWRGFHQEYGEGLDGVGKLTVDDQDLPVSDALLEALEAAVRVNPATRTIEPLVGHLQHCKDLNQKEFVGLCKAVSSTQAMGKTNSDTVLVEMMKFLARAKQETSPAKEIQSMVPLFDGSLSRQFCRLKKAGVLVTTWLDTHHDLAAMLMDGSDLVAVIAAHGQWTGVAPQVARLTASSKLGSALFSFASFLVNSSSYEQEIAKLLELLLQSPLLASAVSDFQETCEALAVTYKSAGLLAAKR</sequence>
<dbReference type="AlphaFoldDB" id="A0A813JYU7"/>
<name>A0A813JYU7_POLGL</name>
<gene>
    <name evidence="2" type="ORF">PGLA2088_LOCUS25895</name>
</gene>
<comment type="caution">
    <text evidence="2">The sequence shown here is derived from an EMBL/GenBank/DDBJ whole genome shotgun (WGS) entry which is preliminary data.</text>
</comment>
<evidence type="ECO:0000313" key="3">
    <source>
        <dbReference type="Proteomes" id="UP000626109"/>
    </source>
</evidence>
<dbReference type="EMBL" id="CAJNNW010026887">
    <property type="protein sequence ID" value="CAE8688396.1"/>
    <property type="molecule type" value="Genomic_DNA"/>
</dbReference>
<reference evidence="2" key="1">
    <citation type="submission" date="2021-02" db="EMBL/GenBank/DDBJ databases">
        <authorList>
            <person name="Dougan E. K."/>
            <person name="Rhodes N."/>
            <person name="Thang M."/>
            <person name="Chan C."/>
        </authorList>
    </citation>
    <scope>NUCLEOTIDE SEQUENCE</scope>
</reference>
<feature type="region of interest" description="Disordered" evidence="1">
    <location>
        <begin position="32"/>
        <end position="61"/>
    </location>
</feature>
<proteinExistence type="predicted"/>
<accession>A0A813JYU7</accession>
<organism evidence="2 3">
    <name type="scientific">Polarella glacialis</name>
    <name type="common">Dinoflagellate</name>
    <dbReference type="NCBI Taxonomy" id="89957"/>
    <lineage>
        <taxon>Eukaryota</taxon>
        <taxon>Sar</taxon>
        <taxon>Alveolata</taxon>
        <taxon>Dinophyceae</taxon>
        <taxon>Suessiales</taxon>
        <taxon>Suessiaceae</taxon>
        <taxon>Polarella</taxon>
    </lineage>
</organism>
<dbReference type="Proteomes" id="UP000626109">
    <property type="component" value="Unassembled WGS sequence"/>
</dbReference>